<organism evidence="5">
    <name type="scientific">uncultured marine group II/III euryarchaeote KM3_47_D05</name>
    <dbReference type="NCBI Taxonomy" id="1456451"/>
    <lineage>
        <taxon>Archaea</taxon>
        <taxon>Methanobacteriati</taxon>
        <taxon>Methanobacteriota</taxon>
        <taxon>environmental samples</taxon>
    </lineage>
</organism>
<dbReference type="Gene3D" id="2.30.40.10">
    <property type="entry name" value="Urease, subunit C, domain 1"/>
    <property type="match status" value="1"/>
</dbReference>
<proteinExistence type="predicted"/>
<accession>A0A075H3X6</accession>
<dbReference type="Pfam" id="PF00932">
    <property type="entry name" value="LTD"/>
    <property type="match status" value="1"/>
</dbReference>
<dbReference type="InterPro" id="IPR001322">
    <property type="entry name" value="Lamin_tail_dom"/>
</dbReference>
<dbReference type="SUPFAM" id="SSF51338">
    <property type="entry name" value="Composite domain of metallo-dependent hydrolases"/>
    <property type="match status" value="1"/>
</dbReference>
<protein>
    <submittedName>
        <fullName evidence="5">Amidohydrolase</fullName>
    </submittedName>
</protein>
<sequence length="888" mass="95732">MLMMSLGPAMVASAQTAPTDAIYINEILVSPNNEQYDGTDWNGDGSMGTYNDQFLELHNPTSDAIDIGGWWLDDISDGGSPACSIGWGTVLEAGAYIAFYRSWTGIEFDFWDGDTIRLLDGSGTEMDSVSYGPEDSDWDVPYGYDSSGNWAKLSDGSPTPGGANDLEWGGANHLQGNCYPPQDHIHSGEYILEGRVVTMVSESDIIEDGRILVRDGMIEAVWSAEEGAPATAAGVISIQTSGTIYPGFIDPHNHAKYNLIPLWDHGTNGWDNRYQWQSYSGYGDAKDIGCSLYDSSAMRFAELRAVAGGNTALQGSSTSSTDTFETMLARNIELYNFGKDYIHTKVTELESDYSGQHIKDGNSSGELDAWFLHLAEGIDESSRAEFDILVENDLLVGEVVIIHGTALTQNELSALGDVGGSLAWSPTSNLLLYGDTTDIATAKAEGVNIMIGPDWAPSGSKSSMHELKTADWWDENVLGDVFTDYELVQTITTNIVDAIGWSEHTGRIQEGLTADLVVLDTFRSDPYRNVVDAIDPDVRLVVVGGLAVYGDVDIMQAMDDEVEIIQGVGFTKATDITYDGVPEAQQTYAEMLTALQECNQGAGVPIEYLFTLGDERYFDVLNNSLTFQSGRTIDLWGDYYDVELNEDGHRVDGTVAGAGPIDTTPPSNDGSEDTESACSDGVDNDGDPYVDCDDYDCSETTVCGGEGNQAEVPEPELPVLWPTYGPRGGTISHPTTIEEGIHLEECESSEATLSEANVPTIPASKILLCGAIMVVMQPTDGCIEAGGSFCNLGVADAVAIPAHLCTDAGSYPDEVTCRAAWSFIDAEEDESEPEPEPEPEDASWMDGPLYWAAIFFSLVVVVGSIGVINSNIRSRISSQPSVLVSEEE</sequence>
<feature type="domain" description="LTD" evidence="4">
    <location>
        <begin position="12"/>
        <end position="133"/>
    </location>
</feature>
<keyword evidence="1 5" id="KW-0378">Hydrolase</keyword>
<dbReference type="Gene3D" id="2.60.40.1260">
    <property type="entry name" value="Lamin Tail domain"/>
    <property type="match status" value="1"/>
</dbReference>
<reference evidence="5" key="1">
    <citation type="journal article" date="2014" name="Genome Biol. Evol.">
        <title>Pangenome evidence for extensive interdomain horizontal transfer affecting lineage core and shell genes in uncultured planktonic thaumarchaeota and euryarchaeota.</title>
        <authorList>
            <person name="Deschamps P."/>
            <person name="Zivanovic Y."/>
            <person name="Moreira D."/>
            <person name="Rodriguez-Valera F."/>
            <person name="Lopez-Garcia P."/>
        </authorList>
    </citation>
    <scope>NUCLEOTIDE SEQUENCE</scope>
</reference>
<dbReference type="InterPro" id="IPR011059">
    <property type="entry name" value="Metal-dep_hydrolase_composite"/>
</dbReference>
<feature type="transmembrane region" description="Helical" evidence="3">
    <location>
        <begin position="849"/>
        <end position="868"/>
    </location>
</feature>
<evidence type="ECO:0000313" key="5">
    <source>
        <dbReference type="EMBL" id="AIF10906.1"/>
    </source>
</evidence>
<evidence type="ECO:0000256" key="3">
    <source>
        <dbReference type="SAM" id="Phobius"/>
    </source>
</evidence>
<evidence type="ECO:0000259" key="4">
    <source>
        <dbReference type="PROSITE" id="PS51841"/>
    </source>
</evidence>
<keyword evidence="3" id="KW-0472">Membrane</keyword>
<evidence type="ECO:0000256" key="2">
    <source>
        <dbReference type="SAM" id="MobiDB-lite"/>
    </source>
</evidence>
<dbReference type="PANTHER" id="PTHR43794:SF11">
    <property type="entry name" value="AMIDOHYDROLASE-RELATED DOMAIN-CONTAINING PROTEIN"/>
    <property type="match status" value="1"/>
</dbReference>
<dbReference type="SUPFAM" id="SSF51556">
    <property type="entry name" value="Metallo-dependent hydrolases"/>
    <property type="match status" value="1"/>
</dbReference>
<dbReference type="SUPFAM" id="SSF74853">
    <property type="entry name" value="Lamin A/C globular tail domain"/>
    <property type="match status" value="1"/>
</dbReference>
<dbReference type="GO" id="GO:0016810">
    <property type="term" value="F:hydrolase activity, acting on carbon-nitrogen (but not peptide) bonds"/>
    <property type="evidence" value="ECO:0007669"/>
    <property type="project" value="InterPro"/>
</dbReference>
<name>A0A075H3X6_9EURY</name>
<dbReference type="PANTHER" id="PTHR43794">
    <property type="entry name" value="AMINOHYDROLASE SSNA-RELATED"/>
    <property type="match status" value="1"/>
</dbReference>
<dbReference type="InterPro" id="IPR006680">
    <property type="entry name" value="Amidohydro-rel"/>
</dbReference>
<keyword evidence="3" id="KW-1133">Transmembrane helix</keyword>
<keyword evidence="3" id="KW-0812">Transmembrane</keyword>
<dbReference type="Gene3D" id="3.20.20.140">
    <property type="entry name" value="Metal-dependent hydrolases"/>
    <property type="match status" value="1"/>
</dbReference>
<dbReference type="PROSITE" id="PS51841">
    <property type="entry name" value="LTD"/>
    <property type="match status" value="1"/>
</dbReference>
<dbReference type="AlphaFoldDB" id="A0A075H3X6"/>
<dbReference type="EMBL" id="KF900903">
    <property type="protein sequence ID" value="AIF10906.1"/>
    <property type="molecule type" value="Genomic_DNA"/>
</dbReference>
<dbReference type="Pfam" id="PF01979">
    <property type="entry name" value="Amidohydro_1"/>
    <property type="match status" value="1"/>
</dbReference>
<evidence type="ECO:0000256" key="1">
    <source>
        <dbReference type="ARBA" id="ARBA00022801"/>
    </source>
</evidence>
<dbReference type="InterPro" id="IPR036415">
    <property type="entry name" value="Lamin_tail_dom_sf"/>
</dbReference>
<feature type="region of interest" description="Disordered" evidence="2">
    <location>
        <begin position="652"/>
        <end position="683"/>
    </location>
</feature>
<dbReference type="InterPro" id="IPR050287">
    <property type="entry name" value="MTA/SAH_deaminase"/>
</dbReference>
<dbReference type="InterPro" id="IPR032466">
    <property type="entry name" value="Metal_Hydrolase"/>
</dbReference>